<sequence>MPSSSAFSRVVVILLTTVVLCAQCERATAEWVEVRKHPVSTIYIDPEIARYDNDIWLAWMLADFSPPYKNPLILSSRFQMAYDCKERRARLMTSPISYSGQMASGTASAPGNLPYREWKSIFAGSLPEMDLNYVCTLAAAKASIEPVKKSCDEASGKLCGTWILDAAGTEKNLTTRPRPSNSSALADALGVAGGWFALVSYEFDGDQVVEDAYGGDGKRLIYRLDRKHGAEFVFVRSGLAETSAGNTLTVTVLEGGQLRIVNSSIDMMANLSWKKSAIANEMVDRRDVLAAGEAWVRSLQNIVSYLRDSPH</sequence>
<comment type="caution">
    <text evidence="2">The sequence shown here is derived from an EMBL/GenBank/DDBJ whole genome shotgun (WGS) entry which is preliminary data.</text>
</comment>
<evidence type="ECO:0000313" key="2">
    <source>
        <dbReference type="EMBL" id="NMG00347.1"/>
    </source>
</evidence>
<dbReference type="InterPro" id="IPR031939">
    <property type="entry name" value="Adhesin_E-like"/>
</dbReference>
<organism evidence="2 3">
    <name type="scientific">Aromatoleum toluolicum</name>
    <dbReference type="NCBI Taxonomy" id="90060"/>
    <lineage>
        <taxon>Bacteria</taxon>
        <taxon>Pseudomonadati</taxon>
        <taxon>Pseudomonadota</taxon>
        <taxon>Betaproteobacteria</taxon>
        <taxon>Rhodocyclales</taxon>
        <taxon>Rhodocyclaceae</taxon>
        <taxon>Aromatoleum</taxon>
    </lineage>
</organism>
<proteinExistence type="predicted"/>
<dbReference type="Pfam" id="PF16747">
    <property type="entry name" value="Adhesin_E"/>
    <property type="match status" value="1"/>
</dbReference>
<dbReference type="RefSeq" id="WP_169142873.1">
    <property type="nucleotide sequence ID" value="NZ_WTVS01000073.1"/>
</dbReference>
<evidence type="ECO:0000313" key="3">
    <source>
        <dbReference type="Proteomes" id="UP000634522"/>
    </source>
</evidence>
<name>A0ABX1NLY2_9RHOO</name>
<gene>
    <name evidence="2" type="ORF">GPA27_23500</name>
</gene>
<dbReference type="Proteomes" id="UP000634522">
    <property type="component" value="Unassembled WGS sequence"/>
</dbReference>
<feature type="domain" description="Surface-adhesin protein E-like" evidence="1">
    <location>
        <begin position="31"/>
        <end position="135"/>
    </location>
</feature>
<evidence type="ECO:0000259" key="1">
    <source>
        <dbReference type="Pfam" id="PF16747"/>
    </source>
</evidence>
<accession>A0ABX1NLY2</accession>
<reference evidence="2 3" key="1">
    <citation type="submission" date="2019-12" db="EMBL/GenBank/DDBJ databases">
        <title>Comparative genomics gives insights into the taxonomy of the Azoarcus-Aromatoleum group and reveals separate origins of nif in the plant-associated Azoarcus and non-plant-associated Aromatoleum sub-groups.</title>
        <authorList>
            <person name="Lafos M."/>
            <person name="Maluk M."/>
            <person name="Batista M."/>
            <person name="Junghare M."/>
            <person name="Carmona M."/>
            <person name="Faoro H."/>
            <person name="Cruz L.M."/>
            <person name="Battistoni F."/>
            <person name="De Souza E."/>
            <person name="Pedrosa F."/>
            <person name="Chen W.-M."/>
            <person name="Poole P.S."/>
            <person name="Dixon R.A."/>
            <person name="James E.K."/>
        </authorList>
    </citation>
    <scope>NUCLEOTIDE SEQUENCE [LARGE SCALE GENOMIC DNA]</scope>
    <source>
        <strain evidence="2 3">T</strain>
    </source>
</reference>
<protein>
    <recommendedName>
        <fullName evidence="1">Surface-adhesin protein E-like domain-containing protein</fullName>
    </recommendedName>
</protein>
<keyword evidence="3" id="KW-1185">Reference proteome</keyword>
<dbReference type="EMBL" id="WTVS01000073">
    <property type="protein sequence ID" value="NMG00347.1"/>
    <property type="molecule type" value="Genomic_DNA"/>
</dbReference>